<organism evidence="2 3">
    <name type="scientific">Effrenium voratum</name>
    <dbReference type="NCBI Taxonomy" id="2562239"/>
    <lineage>
        <taxon>Eukaryota</taxon>
        <taxon>Sar</taxon>
        <taxon>Alveolata</taxon>
        <taxon>Dinophyceae</taxon>
        <taxon>Suessiales</taxon>
        <taxon>Symbiodiniaceae</taxon>
        <taxon>Effrenium</taxon>
    </lineage>
</organism>
<feature type="chain" id="PRO_5041427190" evidence="1">
    <location>
        <begin position="25"/>
        <end position="750"/>
    </location>
</feature>
<reference evidence="2" key="1">
    <citation type="submission" date="2023-08" db="EMBL/GenBank/DDBJ databases">
        <authorList>
            <person name="Chen Y."/>
            <person name="Shah S."/>
            <person name="Dougan E. K."/>
            <person name="Thang M."/>
            <person name="Chan C."/>
        </authorList>
    </citation>
    <scope>NUCLEOTIDE SEQUENCE</scope>
</reference>
<dbReference type="Proteomes" id="UP001178507">
    <property type="component" value="Unassembled WGS sequence"/>
</dbReference>
<dbReference type="AlphaFoldDB" id="A0AA36N9Y9"/>
<evidence type="ECO:0000313" key="3">
    <source>
        <dbReference type="Proteomes" id="UP001178507"/>
    </source>
</evidence>
<proteinExistence type="predicted"/>
<dbReference type="EMBL" id="CAUJNA010003549">
    <property type="protein sequence ID" value="CAJ1404570.1"/>
    <property type="molecule type" value="Genomic_DNA"/>
</dbReference>
<sequence>MWVSTETSTAMALLFSALAALALAGPAASKGAAELRVTCDATGGFKVSLDGMPWLESGEVRVGNLSSSAGLQVAGRRKFQSQDALGRYTGETFAWAHTKQNESEVVMETTVKSYEDDSLVVFEQHFPKALPVNAAPWGTKMSAPATLFPSFRTSDLDCFAYHGVFPSLRRCKLSSYAPSHQGGAPLVLYQAKARGEKSLMTVFAPLGTPKAQHMFAGDGLVGAGVKGTVTQIPAGWRQRFVLSAGKGILDGMMAWGDHVLKFTGKPRADMYRDDVVGSIGFWTDNGGYYHYATGSNATYEEVLPKVKAYHDSLGVPFKHWQFDSWFYPKDGSVDPGGGGGAVVNWTALASVFPRGMAYIQSQLQVPMVMHNRQWSPASDYIKHEPFKWYASKKAAVPQDPEAFFRWFFTQQEGWGLAMYEQDWMCTEYDTVEALQSNVSLADEWLRGMAVGAASSNRTVQYCMPYPYDVLSASAYPAVTNARATDDYIARDKQWAIGATSMFYWAIGILPFKDGFYSSNLPQKGGQIVGPETKPNRAALMAVLSGAMVGPMDGINLLNASRVMSTCRGDGRVLKPDRPLVPWESCFAAGVDPASCHNYFSYSDIKGWGRVFYVFMDAPGQLQLQDIMPGPWASAYAVYDWYASTLTWLNTETLQLHAGYEGHGYAVVSPVIGGWALIGERAKLVPTSTLRLRVEKVSDGGLTVEVVGAAKEHVEVCAAEMSSKQTMCSRVYFEKEGVATVHFETPQLTFV</sequence>
<feature type="signal peptide" evidence="1">
    <location>
        <begin position="1"/>
        <end position="24"/>
    </location>
</feature>
<keyword evidence="1" id="KW-0732">Signal</keyword>
<protein>
    <submittedName>
        <fullName evidence="2">Uncharacterized protein</fullName>
    </submittedName>
</protein>
<comment type="caution">
    <text evidence="2">The sequence shown here is derived from an EMBL/GenBank/DDBJ whole genome shotgun (WGS) entry which is preliminary data.</text>
</comment>
<accession>A0AA36N9Y9</accession>
<name>A0AA36N9Y9_9DINO</name>
<keyword evidence="3" id="KW-1185">Reference proteome</keyword>
<evidence type="ECO:0000256" key="1">
    <source>
        <dbReference type="SAM" id="SignalP"/>
    </source>
</evidence>
<evidence type="ECO:0000313" key="2">
    <source>
        <dbReference type="EMBL" id="CAJ1404570.1"/>
    </source>
</evidence>
<gene>
    <name evidence="2" type="ORF">EVOR1521_LOCUS26992</name>
</gene>